<keyword evidence="3" id="KW-1185">Reference proteome</keyword>
<dbReference type="PROSITE" id="PS50097">
    <property type="entry name" value="BTB"/>
    <property type="match status" value="1"/>
</dbReference>
<evidence type="ECO:0000313" key="3">
    <source>
        <dbReference type="Proteomes" id="UP000001064"/>
    </source>
</evidence>
<proteinExistence type="predicted"/>
<dbReference type="GO" id="GO:0030162">
    <property type="term" value="P:regulation of proteolysis"/>
    <property type="evidence" value="ECO:0000318"/>
    <property type="project" value="GO_Central"/>
</dbReference>
<dbReference type="GO" id="GO:0031625">
    <property type="term" value="F:ubiquitin protein ligase binding"/>
    <property type="evidence" value="ECO:0000318"/>
    <property type="project" value="GO_Central"/>
</dbReference>
<dbReference type="CDD" id="cd18294">
    <property type="entry name" value="BTB_POZ_BTBD19"/>
    <property type="match status" value="1"/>
</dbReference>
<evidence type="ECO:0000259" key="1">
    <source>
        <dbReference type="PROSITE" id="PS50097"/>
    </source>
</evidence>
<dbReference type="EMBL" id="GL871015">
    <property type="protein sequence ID" value="EGC36831.1"/>
    <property type="molecule type" value="Genomic_DNA"/>
</dbReference>
<organism evidence="2 3">
    <name type="scientific">Dictyostelium purpureum</name>
    <name type="common">Slime mold</name>
    <dbReference type="NCBI Taxonomy" id="5786"/>
    <lineage>
        <taxon>Eukaryota</taxon>
        <taxon>Amoebozoa</taxon>
        <taxon>Evosea</taxon>
        <taxon>Eumycetozoa</taxon>
        <taxon>Dictyostelia</taxon>
        <taxon>Dictyosteliales</taxon>
        <taxon>Dictyosteliaceae</taxon>
        <taxon>Dictyostelium</taxon>
    </lineage>
</organism>
<dbReference type="GeneID" id="10504023"/>
<name>F0ZGT7_DICPU</name>
<evidence type="ECO:0000313" key="2">
    <source>
        <dbReference type="EMBL" id="EGC36831.1"/>
    </source>
</evidence>
<dbReference type="OMA" id="PANNMYS"/>
<dbReference type="Gene3D" id="3.30.710.10">
    <property type="entry name" value="Potassium Channel Kv1.1, Chain A"/>
    <property type="match status" value="1"/>
</dbReference>
<dbReference type="InParanoid" id="F0ZGT7"/>
<dbReference type="CDD" id="cd01763">
    <property type="entry name" value="Ubl_SUMO_like"/>
    <property type="match status" value="1"/>
</dbReference>
<accession>F0ZGT7</accession>
<reference evidence="3" key="1">
    <citation type="journal article" date="2011" name="Genome Biol.">
        <title>Comparative genomics of the social amoebae Dictyostelium discoideum and Dictyostelium purpureum.</title>
        <authorList>
            <consortium name="US DOE Joint Genome Institute (JGI-PGF)"/>
            <person name="Sucgang R."/>
            <person name="Kuo A."/>
            <person name="Tian X."/>
            <person name="Salerno W."/>
            <person name="Parikh A."/>
            <person name="Feasley C.L."/>
            <person name="Dalin E."/>
            <person name="Tu H."/>
            <person name="Huang E."/>
            <person name="Barry K."/>
            <person name="Lindquist E."/>
            <person name="Shapiro H."/>
            <person name="Bruce D."/>
            <person name="Schmutz J."/>
            <person name="Salamov A."/>
            <person name="Fey P."/>
            <person name="Gaudet P."/>
            <person name="Anjard C."/>
            <person name="Babu M.M."/>
            <person name="Basu S."/>
            <person name="Bushmanova Y."/>
            <person name="van der Wel H."/>
            <person name="Katoh-Kurasawa M."/>
            <person name="Dinh C."/>
            <person name="Coutinho P.M."/>
            <person name="Saito T."/>
            <person name="Elias M."/>
            <person name="Schaap P."/>
            <person name="Kay R.R."/>
            <person name="Henrissat B."/>
            <person name="Eichinger L."/>
            <person name="Rivero F."/>
            <person name="Putnam N.H."/>
            <person name="West C.M."/>
            <person name="Loomis W.F."/>
            <person name="Chisholm R.L."/>
            <person name="Shaulsky G."/>
            <person name="Strassmann J.E."/>
            <person name="Queller D.C."/>
            <person name="Kuspa A."/>
            <person name="Grigoriev I.V."/>
        </authorList>
    </citation>
    <scope>NUCLEOTIDE SEQUENCE [LARGE SCALE GENOMIC DNA]</scope>
    <source>
        <strain evidence="3">QSDP1</strain>
    </source>
</reference>
<dbReference type="SUPFAM" id="SSF54695">
    <property type="entry name" value="POZ domain"/>
    <property type="match status" value="1"/>
</dbReference>
<dbReference type="InterPro" id="IPR011333">
    <property type="entry name" value="SKP1/BTB/POZ_sf"/>
</dbReference>
<dbReference type="SUPFAM" id="SSF54236">
    <property type="entry name" value="Ubiquitin-like"/>
    <property type="match status" value="1"/>
</dbReference>
<dbReference type="Gene3D" id="1.25.40.420">
    <property type="match status" value="1"/>
</dbReference>
<dbReference type="OrthoDB" id="10249567at2759"/>
<dbReference type="SMART" id="SM00225">
    <property type="entry name" value="BTB"/>
    <property type="match status" value="1"/>
</dbReference>
<dbReference type="KEGG" id="dpp:DICPUDRAFT_31241"/>
<dbReference type="FunFam" id="3.30.710.10:FF:000260">
    <property type="entry name" value="Uncharacterized protein"/>
    <property type="match status" value="1"/>
</dbReference>
<protein>
    <recommendedName>
        <fullName evidence="1">BTB domain-containing protein</fullName>
    </recommendedName>
</protein>
<dbReference type="PANTHER" id="PTHR24413">
    <property type="entry name" value="SPECKLE-TYPE POZ PROTEIN"/>
    <property type="match status" value="1"/>
</dbReference>
<dbReference type="Proteomes" id="UP000001064">
    <property type="component" value="Unassembled WGS sequence"/>
</dbReference>
<gene>
    <name evidence="2" type="ORF">DICPUDRAFT_31241</name>
</gene>
<dbReference type="RefSeq" id="XP_003286629.1">
    <property type="nucleotide sequence ID" value="XM_003286581.1"/>
</dbReference>
<dbReference type="GO" id="GO:0005737">
    <property type="term" value="C:cytoplasm"/>
    <property type="evidence" value="ECO:0000318"/>
    <property type="project" value="GO_Central"/>
</dbReference>
<dbReference type="Pfam" id="PF00651">
    <property type="entry name" value="BTB"/>
    <property type="match status" value="1"/>
</dbReference>
<dbReference type="InterPro" id="IPR029071">
    <property type="entry name" value="Ubiquitin-like_domsf"/>
</dbReference>
<dbReference type="GO" id="GO:0043161">
    <property type="term" value="P:proteasome-mediated ubiquitin-dependent protein catabolic process"/>
    <property type="evidence" value="ECO:0000318"/>
    <property type="project" value="GO_Central"/>
</dbReference>
<dbReference type="Gene3D" id="3.10.20.90">
    <property type="entry name" value="Phosphatidylinositol 3-kinase Catalytic Subunit, Chain A, domain 1"/>
    <property type="match status" value="1"/>
</dbReference>
<dbReference type="eggNOG" id="KOG1987">
    <property type="taxonomic scope" value="Eukaryota"/>
</dbReference>
<dbReference type="FunCoup" id="F0ZGT7">
    <property type="interactions" value="31"/>
</dbReference>
<dbReference type="VEuPathDB" id="AmoebaDB:DICPUDRAFT_31241"/>
<sequence length="285" mass="32945">MVASADNITIYITPIGLQLPPGTTLPPFLMKRYTLFKKLFSHISHRFNIEESSLIFIYHDVVDPEQCPNDIDLNSDETIIVRKKLLKTKPKNPTLFEKNIASLFHNPIYSDISFKLLDGSEIKAHKNILSSRCQKFQAMFQTEMKESQQKEIEIVNYEPGVFRKMIEYIYSDSLKEDNIDMILQLIVIADEYLLDSLKSVCEMMLVSEIDFNNIALFLLKSDIYNCKQLKKSSMEFALANVKRLIEDKEFIDVIKESPVLLLEIINEMAPVYDSVKKKSFPINNA</sequence>
<feature type="domain" description="BTB" evidence="1">
    <location>
        <begin position="110"/>
        <end position="178"/>
    </location>
</feature>
<dbReference type="AlphaFoldDB" id="F0ZGT7"/>
<dbReference type="STRING" id="5786.F0ZGT7"/>
<dbReference type="InterPro" id="IPR000210">
    <property type="entry name" value="BTB/POZ_dom"/>
</dbReference>